<dbReference type="PANTHER" id="PTHR11351:SF33">
    <property type="entry name" value="DELTA-9 FATTY ACID DESATURASE, DESA"/>
    <property type="match status" value="1"/>
</dbReference>
<sequence>MAFADILSSLLAFLRSGALDLPWWGVLLAALGMTHVTIVAVTVFLHRHQAHRALDLGPLPSHFFRFWLWLTTGMVTKEWTAIHRKHHAKCETAEDPHSPQVKGLWKVLSEGAELYRAEAANAETLARYGHGTPDDWLERHVYARHPVLGVALMLVLDVLLFGAAGITVWAVQMAWIPFWAAGVVNGLAHFWGYRNFACADASTNLWPLGLVIGGEELHNNHHAFATSARFSAKWYEVDIGWGYIRLMSALGLARVKKVAPRPRLRSLRPQVDDHTLQALITHRYDLMTRYAKSLRQAYEYELRALRGRLDAVELKRARDARRWLAGDLGRMPAELRQRFDALVQGSGPLQTLVAMREELSAVWERSNASREQLLAHLQDWCRRAESSGIRQLEEMSLRLRRYAI</sequence>
<evidence type="ECO:0000256" key="8">
    <source>
        <dbReference type="ARBA" id="ARBA00023098"/>
    </source>
</evidence>
<evidence type="ECO:0000256" key="10">
    <source>
        <dbReference type="SAM" id="Phobius"/>
    </source>
</evidence>
<evidence type="ECO:0000313" key="14">
    <source>
        <dbReference type="Proteomes" id="UP000292136"/>
    </source>
</evidence>
<name>A0ABY0IM76_9RHOO</name>
<keyword evidence="9 10" id="KW-0472">Membrane</keyword>
<keyword evidence="7" id="KW-0408">Iron</keyword>
<feature type="domain" description="Fatty acid desaturase" evidence="11">
    <location>
        <begin position="23"/>
        <end position="226"/>
    </location>
</feature>
<comment type="caution">
    <text evidence="13">The sequence shown here is derived from an EMBL/GenBank/DDBJ whole genome shotgun (WGS) entry which is preliminary data.</text>
</comment>
<evidence type="ECO:0000256" key="4">
    <source>
        <dbReference type="ARBA" id="ARBA00022832"/>
    </source>
</evidence>
<evidence type="ECO:0000256" key="6">
    <source>
        <dbReference type="ARBA" id="ARBA00023002"/>
    </source>
</evidence>
<evidence type="ECO:0000256" key="7">
    <source>
        <dbReference type="ARBA" id="ARBA00023004"/>
    </source>
</evidence>
<comment type="similarity">
    <text evidence="2">Belongs to the fatty acid desaturase type 2 family.</text>
</comment>
<keyword evidence="4" id="KW-0276">Fatty acid metabolism</keyword>
<evidence type="ECO:0000313" key="13">
    <source>
        <dbReference type="EMBL" id="RZT75815.1"/>
    </source>
</evidence>
<dbReference type="Pfam" id="PF00487">
    <property type="entry name" value="FA_desaturase"/>
    <property type="match status" value="1"/>
</dbReference>
<dbReference type="Pfam" id="PF01610">
    <property type="entry name" value="DDE_Tnp_ISL3"/>
    <property type="match status" value="1"/>
</dbReference>
<dbReference type="InterPro" id="IPR005804">
    <property type="entry name" value="FA_desaturase_dom"/>
</dbReference>
<evidence type="ECO:0000256" key="1">
    <source>
        <dbReference type="ARBA" id="ARBA00004141"/>
    </source>
</evidence>
<dbReference type="InterPro" id="IPR002560">
    <property type="entry name" value="Transposase_DDE"/>
</dbReference>
<dbReference type="RefSeq" id="WP_130460093.1">
    <property type="nucleotide sequence ID" value="NZ_SHKM01000003.1"/>
</dbReference>
<feature type="transmembrane region" description="Helical" evidence="10">
    <location>
        <begin position="147"/>
        <end position="170"/>
    </location>
</feature>
<keyword evidence="14" id="KW-1185">Reference proteome</keyword>
<dbReference type="EMBL" id="SHKM01000003">
    <property type="protein sequence ID" value="RZT75815.1"/>
    <property type="molecule type" value="Genomic_DNA"/>
</dbReference>
<keyword evidence="8" id="KW-0443">Lipid metabolism</keyword>
<evidence type="ECO:0000259" key="12">
    <source>
        <dbReference type="Pfam" id="PF01610"/>
    </source>
</evidence>
<dbReference type="InterPro" id="IPR015876">
    <property type="entry name" value="Acyl-CoA_DS"/>
</dbReference>
<protein>
    <submittedName>
        <fullName evidence="13">Stearoyl-CoA desaturase (Delta-9 desaturase)</fullName>
    </submittedName>
</protein>
<evidence type="ECO:0000256" key="3">
    <source>
        <dbReference type="ARBA" id="ARBA00022692"/>
    </source>
</evidence>
<feature type="transmembrane region" description="Helical" evidence="10">
    <location>
        <begin position="28"/>
        <end position="45"/>
    </location>
</feature>
<keyword evidence="6" id="KW-0560">Oxidoreductase</keyword>
<gene>
    <name evidence="13" type="ORF">EV678_3002</name>
</gene>
<keyword evidence="5 10" id="KW-1133">Transmembrane helix</keyword>
<reference evidence="13 14" key="1">
    <citation type="submission" date="2019-02" db="EMBL/GenBank/DDBJ databases">
        <title>Genomic Encyclopedia of Type Strains, Phase IV (KMG-IV): sequencing the most valuable type-strain genomes for metagenomic binning, comparative biology and taxonomic classification.</title>
        <authorList>
            <person name="Goeker M."/>
        </authorList>
    </citation>
    <scope>NUCLEOTIDE SEQUENCE [LARGE SCALE GENOMIC DNA]</scope>
    <source>
        <strain evidence="13 14">DSM 21223</strain>
    </source>
</reference>
<evidence type="ECO:0000256" key="2">
    <source>
        <dbReference type="ARBA" id="ARBA00008749"/>
    </source>
</evidence>
<accession>A0ABY0IM76</accession>
<evidence type="ECO:0000259" key="11">
    <source>
        <dbReference type="Pfam" id="PF00487"/>
    </source>
</evidence>
<organism evidence="13 14">
    <name type="scientific">Azospira oryzae</name>
    <dbReference type="NCBI Taxonomy" id="146939"/>
    <lineage>
        <taxon>Bacteria</taxon>
        <taxon>Pseudomonadati</taxon>
        <taxon>Pseudomonadota</taxon>
        <taxon>Betaproteobacteria</taxon>
        <taxon>Rhodocyclales</taxon>
        <taxon>Rhodocyclaceae</taxon>
        <taxon>Azospira</taxon>
    </lineage>
</organism>
<dbReference type="Proteomes" id="UP000292136">
    <property type="component" value="Unassembled WGS sequence"/>
</dbReference>
<evidence type="ECO:0000256" key="5">
    <source>
        <dbReference type="ARBA" id="ARBA00022989"/>
    </source>
</evidence>
<dbReference type="PANTHER" id="PTHR11351">
    <property type="entry name" value="ACYL-COA DESATURASE"/>
    <property type="match status" value="1"/>
</dbReference>
<feature type="transmembrane region" description="Helical" evidence="10">
    <location>
        <begin position="176"/>
        <end position="193"/>
    </location>
</feature>
<dbReference type="CDD" id="cd03505">
    <property type="entry name" value="Delta9-FADS-like"/>
    <property type="match status" value="1"/>
</dbReference>
<proteinExistence type="inferred from homology"/>
<evidence type="ECO:0000256" key="9">
    <source>
        <dbReference type="ARBA" id="ARBA00023136"/>
    </source>
</evidence>
<feature type="domain" description="Transposase IS204/IS1001/IS1096/IS1165 DDE" evidence="12">
    <location>
        <begin position="310"/>
        <end position="402"/>
    </location>
</feature>
<keyword evidence="3 10" id="KW-0812">Transmembrane</keyword>
<comment type="subcellular location">
    <subcellularLocation>
        <location evidence="1">Membrane</location>
        <topology evidence="1">Multi-pass membrane protein</topology>
    </subcellularLocation>
</comment>